<dbReference type="EMBL" id="PJEX01000308">
    <property type="protein sequence ID" value="TKW51390.1"/>
    <property type="molecule type" value="Genomic_DNA"/>
</dbReference>
<keyword evidence="3" id="KW-1185">Reference proteome</keyword>
<gene>
    <name evidence="2" type="ORF">CTA1_7017</name>
</gene>
<feature type="region of interest" description="Disordered" evidence="1">
    <location>
        <begin position="173"/>
        <end position="199"/>
    </location>
</feature>
<comment type="caution">
    <text evidence="2">The sequence shown here is derived from an EMBL/GenBank/DDBJ whole genome shotgun (WGS) entry which is preliminary data.</text>
</comment>
<proteinExistence type="predicted"/>
<name>A0A4U6X7D0_9PEZI</name>
<evidence type="ECO:0000313" key="3">
    <source>
        <dbReference type="Proteomes" id="UP000310108"/>
    </source>
</evidence>
<protein>
    <submittedName>
        <fullName evidence="2">Uncharacterized protein</fullName>
    </submittedName>
</protein>
<reference evidence="2 3" key="1">
    <citation type="journal article" date="2019" name="PLoS ONE">
        <title>Comparative genome analysis indicates high evolutionary potential of pathogenicity genes in Colletotrichum tanaceti.</title>
        <authorList>
            <person name="Lelwala R.V."/>
            <person name="Korhonen P.K."/>
            <person name="Young N.D."/>
            <person name="Scott J.B."/>
            <person name="Ades P.A."/>
            <person name="Gasser R.B."/>
            <person name="Taylor P.W.J."/>
        </authorList>
    </citation>
    <scope>NUCLEOTIDE SEQUENCE [LARGE SCALE GENOMIC DNA]</scope>
    <source>
        <strain evidence="2">BRIP57314</strain>
    </source>
</reference>
<organism evidence="2 3">
    <name type="scientific">Colletotrichum tanaceti</name>
    <dbReference type="NCBI Taxonomy" id="1306861"/>
    <lineage>
        <taxon>Eukaryota</taxon>
        <taxon>Fungi</taxon>
        <taxon>Dikarya</taxon>
        <taxon>Ascomycota</taxon>
        <taxon>Pezizomycotina</taxon>
        <taxon>Sordariomycetes</taxon>
        <taxon>Hypocreomycetidae</taxon>
        <taxon>Glomerellales</taxon>
        <taxon>Glomerellaceae</taxon>
        <taxon>Colletotrichum</taxon>
        <taxon>Colletotrichum destructivum species complex</taxon>
    </lineage>
</organism>
<dbReference type="AlphaFoldDB" id="A0A4U6X7D0"/>
<sequence>MHDGPPLVSRTRGSTLLFALPVSSFGNHAGQPANRCLPEDLKDGDVDAPGVAEDLVPNANSYKGIDAVRARRPLRINLLRQEGHRLGHQLHQARADDDRGRLRAGARGEHPLDVRLAREAAVTGILLLRRRDGHVDGIHIGIHGRPRPEGIAGVVLPDQAAGADARDDLCRRRNARDNLPGDGPLDHREEVPVADSVEPCTPELGQGFLVLDQHACLEDGAEVERDGAGE</sequence>
<accession>A0A4U6X7D0</accession>
<dbReference type="Proteomes" id="UP000310108">
    <property type="component" value="Unassembled WGS sequence"/>
</dbReference>
<evidence type="ECO:0000313" key="2">
    <source>
        <dbReference type="EMBL" id="TKW51390.1"/>
    </source>
</evidence>
<evidence type="ECO:0000256" key="1">
    <source>
        <dbReference type="SAM" id="MobiDB-lite"/>
    </source>
</evidence>